<dbReference type="Proteomes" id="UP000238350">
    <property type="component" value="Unassembled WGS sequence"/>
</dbReference>
<organism evidence="2 3">
    <name type="scientific">Wickerhamiella sorbophila</name>
    <dbReference type="NCBI Taxonomy" id="45607"/>
    <lineage>
        <taxon>Eukaryota</taxon>
        <taxon>Fungi</taxon>
        <taxon>Dikarya</taxon>
        <taxon>Ascomycota</taxon>
        <taxon>Saccharomycotina</taxon>
        <taxon>Dipodascomycetes</taxon>
        <taxon>Dipodascales</taxon>
        <taxon>Trichomonascaceae</taxon>
        <taxon>Wickerhamiella</taxon>
    </lineage>
</organism>
<evidence type="ECO:0000313" key="2">
    <source>
        <dbReference type="EMBL" id="PRT53469.1"/>
    </source>
</evidence>
<dbReference type="EMBL" id="NDIQ01000001">
    <property type="protein sequence ID" value="PRT53469.1"/>
    <property type="molecule type" value="Genomic_DNA"/>
</dbReference>
<evidence type="ECO:0000256" key="1">
    <source>
        <dbReference type="SAM" id="MobiDB-lite"/>
    </source>
</evidence>
<dbReference type="AlphaFoldDB" id="A0A2T0FET1"/>
<reference evidence="2 3" key="1">
    <citation type="submission" date="2017-04" db="EMBL/GenBank/DDBJ databases">
        <title>Genome sequencing of [Candida] sorbophila.</title>
        <authorList>
            <person name="Ahn J.O."/>
        </authorList>
    </citation>
    <scope>NUCLEOTIDE SEQUENCE [LARGE SCALE GENOMIC DNA]</scope>
    <source>
        <strain evidence="2 3">DS02</strain>
    </source>
</reference>
<protein>
    <submittedName>
        <fullName evidence="2">Uncharacterized protein</fullName>
    </submittedName>
</protein>
<accession>A0A2T0FET1</accession>
<comment type="caution">
    <text evidence="2">The sequence shown here is derived from an EMBL/GenBank/DDBJ whole genome shotgun (WGS) entry which is preliminary data.</text>
</comment>
<keyword evidence="3" id="KW-1185">Reference proteome</keyword>
<dbReference type="GeneID" id="36514838"/>
<sequence>MESTEQNAFLFSANSSAALTVGPEEKLVLMSRLQHPILRNIASSKEDMSARQRCVNLLQTTVQDIMSTDRPCDEDDDLVAATIDSALHSEMPSPLTNPNTRRPSLKRGSEAFDTLSSYSVCRKLKSQSAMLQNLCLASDGASCKVFWDLWDEVFVILAENVPLAKLKSAHEGRMFTPNNDAASYIESDTALRPSKYQCGSMSEECFPSRAASISSSIVSVQAEPVSPPIAYGYTPSFAAGFQDFETFEFESDHGGCKDLRQQLLAMDDSSLLPRFDNNHL</sequence>
<evidence type="ECO:0000313" key="3">
    <source>
        <dbReference type="Proteomes" id="UP000238350"/>
    </source>
</evidence>
<gene>
    <name evidence="2" type="ORF">B9G98_01089</name>
</gene>
<feature type="region of interest" description="Disordered" evidence="1">
    <location>
        <begin position="89"/>
        <end position="108"/>
    </location>
</feature>
<name>A0A2T0FET1_9ASCO</name>
<proteinExistence type="predicted"/>
<dbReference type="RefSeq" id="XP_024663415.1">
    <property type="nucleotide sequence ID" value="XM_024807647.1"/>
</dbReference>